<dbReference type="EMBL" id="JGEU01000044">
    <property type="protein sequence ID" value="EYB08151.1"/>
    <property type="molecule type" value="Genomic_DNA"/>
</dbReference>
<reference evidence="1 2" key="1">
    <citation type="submission" date="2014-02" db="EMBL/GenBank/DDBJ databases">
        <authorList>
            <person name="Sears C."/>
            <person name="Carroll K."/>
            <person name="Sack B.R."/>
            <person name="Qadri F."/>
            <person name="Myers L.L."/>
            <person name="Chung G.-T."/>
            <person name="Escheverria P."/>
            <person name="Fraser C.M."/>
            <person name="Sadzewicz L."/>
            <person name="Shefchek K.A."/>
            <person name="Tallon L."/>
            <person name="Das S.P."/>
            <person name="Daugherty S."/>
            <person name="Mongodin E.F."/>
        </authorList>
    </citation>
    <scope>NUCLEOTIDE SEQUENCE [LARGE SCALE GENOMIC DNA]</scope>
    <source>
        <strain evidence="1 2">3783N1-6</strain>
    </source>
</reference>
<proteinExistence type="predicted"/>
<name>A0AB73AGG6_BACFG</name>
<dbReference type="AlphaFoldDB" id="A0AB73AGG6"/>
<comment type="caution">
    <text evidence="1">The sequence shown here is derived from an EMBL/GenBank/DDBJ whole genome shotgun (WGS) entry which is preliminary data.</text>
</comment>
<evidence type="ECO:0000313" key="2">
    <source>
        <dbReference type="Proteomes" id="UP000021175"/>
    </source>
</evidence>
<gene>
    <name evidence="1" type="ORF">M119_3888</name>
</gene>
<organism evidence="1 2">
    <name type="scientific">Bacteroides fragilis str. 3783N1-6</name>
    <dbReference type="NCBI Taxonomy" id="1339310"/>
    <lineage>
        <taxon>Bacteria</taxon>
        <taxon>Pseudomonadati</taxon>
        <taxon>Bacteroidota</taxon>
        <taxon>Bacteroidia</taxon>
        <taxon>Bacteroidales</taxon>
        <taxon>Bacteroidaceae</taxon>
        <taxon>Bacteroides</taxon>
    </lineage>
</organism>
<protein>
    <submittedName>
        <fullName evidence="1">Uncharacterized protein</fullName>
    </submittedName>
</protein>
<dbReference type="Proteomes" id="UP000021175">
    <property type="component" value="Unassembled WGS sequence"/>
</dbReference>
<sequence>MLELCWCPNRVDTVAKDLRDYFKQFVDEDDVSHCFANKINEMPLELQ</sequence>
<evidence type="ECO:0000313" key="1">
    <source>
        <dbReference type="EMBL" id="EYB08151.1"/>
    </source>
</evidence>
<accession>A0AB73AGG6</accession>